<proteinExistence type="predicted"/>
<accession>A0A2M9BSS7</accession>
<dbReference type="RefSeq" id="WP_100336627.1">
    <property type="nucleotide sequence ID" value="NZ_PGFA01000001.1"/>
</dbReference>
<sequence>MEPDYSFLTTQAECDDATAEVTFELKTFTHIDSGLDLADDRADRSKASGAAALAKKDAEILRAQGEVNAAGLTNLQRQDAIDALELLQAQRKKILKNNRVSAGTNRFLGSVNGVQTQAQVTVLTGVLAGIAGHRATLSA</sequence>
<organism evidence="1 2">
    <name type="scientific">Hymenobacter chitinivorans DSM 11115</name>
    <dbReference type="NCBI Taxonomy" id="1121954"/>
    <lineage>
        <taxon>Bacteria</taxon>
        <taxon>Pseudomonadati</taxon>
        <taxon>Bacteroidota</taxon>
        <taxon>Cytophagia</taxon>
        <taxon>Cytophagales</taxon>
        <taxon>Hymenobacteraceae</taxon>
        <taxon>Hymenobacter</taxon>
    </lineage>
</organism>
<gene>
    <name evidence="1" type="ORF">CLV45_2442</name>
</gene>
<name>A0A2M9BSS7_9BACT</name>
<dbReference type="OrthoDB" id="884668at2"/>
<reference evidence="1 2" key="1">
    <citation type="submission" date="2017-11" db="EMBL/GenBank/DDBJ databases">
        <title>Genomic Encyclopedia of Archaeal and Bacterial Type Strains, Phase II (KMG-II): From Individual Species to Whole Genera.</title>
        <authorList>
            <person name="Goeker M."/>
        </authorList>
    </citation>
    <scope>NUCLEOTIDE SEQUENCE [LARGE SCALE GENOMIC DNA]</scope>
    <source>
        <strain evidence="1 2">DSM 11115</strain>
    </source>
</reference>
<protein>
    <submittedName>
        <fullName evidence="1">Uncharacterized protein</fullName>
    </submittedName>
</protein>
<dbReference type="AlphaFoldDB" id="A0A2M9BSS7"/>
<dbReference type="Proteomes" id="UP000228535">
    <property type="component" value="Unassembled WGS sequence"/>
</dbReference>
<evidence type="ECO:0000313" key="1">
    <source>
        <dbReference type="EMBL" id="PJJ61005.1"/>
    </source>
</evidence>
<keyword evidence="2" id="KW-1185">Reference proteome</keyword>
<dbReference type="EMBL" id="PGFA01000001">
    <property type="protein sequence ID" value="PJJ61005.1"/>
    <property type="molecule type" value="Genomic_DNA"/>
</dbReference>
<evidence type="ECO:0000313" key="2">
    <source>
        <dbReference type="Proteomes" id="UP000228535"/>
    </source>
</evidence>
<comment type="caution">
    <text evidence="1">The sequence shown here is derived from an EMBL/GenBank/DDBJ whole genome shotgun (WGS) entry which is preliminary data.</text>
</comment>